<feature type="transmembrane region" description="Helical" evidence="1">
    <location>
        <begin position="107"/>
        <end position="126"/>
    </location>
</feature>
<feature type="transmembrane region" description="Helical" evidence="1">
    <location>
        <begin position="153"/>
        <end position="169"/>
    </location>
</feature>
<dbReference type="RefSeq" id="WP_249995290.1">
    <property type="nucleotide sequence ID" value="NZ_CP116221.1"/>
</dbReference>
<feature type="domain" description="Glycosyltransferase RgtA/B/C/D-like" evidence="2">
    <location>
        <begin position="52"/>
        <end position="218"/>
    </location>
</feature>
<name>A0ABY7S0J0_9FLAO</name>
<dbReference type="Proteomes" id="UP001202717">
    <property type="component" value="Chromosome"/>
</dbReference>
<keyword evidence="4" id="KW-1185">Reference proteome</keyword>
<dbReference type="EMBL" id="CP116221">
    <property type="protein sequence ID" value="WCO02522.1"/>
    <property type="molecule type" value="Genomic_DNA"/>
</dbReference>
<proteinExistence type="predicted"/>
<feature type="transmembrane region" description="Helical" evidence="1">
    <location>
        <begin position="74"/>
        <end position="95"/>
    </location>
</feature>
<keyword evidence="3" id="KW-0808">Transferase</keyword>
<dbReference type="Pfam" id="PF13231">
    <property type="entry name" value="PMT_2"/>
    <property type="match status" value="1"/>
</dbReference>
<evidence type="ECO:0000256" key="1">
    <source>
        <dbReference type="SAM" id="Phobius"/>
    </source>
</evidence>
<reference evidence="3 4" key="1">
    <citation type="submission" date="2023-01" db="EMBL/GenBank/DDBJ databases">
        <title>Psychroserpens ponticola sp. nov., isolated from seawater.</title>
        <authorList>
            <person name="Kristyanto S."/>
            <person name="Jung J."/>
            <person name="Kim J.M."/>
            <person name="Jeon C.O."/>
        </authorList>
    </citation>
    <scope>NUCLEOTIDE SEQUENCE [LARGE SCALE GENOMIC DNA]</scope>
    <source>
        <strain evidence="3 4">MSW6</strain>
    </source>
</reference>
<accession>A0ABY7S0J0</accession>
<feature type="transmembrane region" description="Helical" evidence="1">
    <location>
        <begin position="247"/>
        <end position="271"/>
    </location>
</feature>
<keyword evidence="3" id="KW-0328">Glycosyltransferase</keyword>
<evidence type="ECO:0000313" key="3">
    <source>
        <dbReference type="EMBL" id="WCO02522.1"/>
    </source>
</evidence>
<evidence type="ECO:0000313" key="4">
    <source>
        <dbReference type="Proteomes" id="UP001202717"/>
    </source>
</evidence>
<feature type="transmembrane region" description="Helical" evidence="1">
    <location>
        <begin position="7"/>
        <end position="27"/>
    </location>
</feature>
<sequence length="543" mass="61913">MSIKKVYLFYCILFVVLGFTALNFNYIEGDDAQTVLHHVFGRDASFQPPYSPYHSMFDTVLSAVSTQNEASLRIFSIVFTFTFSLLVLLFIAKIVNEVFEEKKKNVSWFLLMMPFVIPEMLFSGLIINPTNISFALVLLSHIFLIKYLKNNKLLFLIIAILLFGFGVSFRWISGFYIFVLFGHFIFSNSSSIKTLISIDKLKKSLIVFPFFIVSVLLWIQISGYSIFDIYDVFVHGTKYLEGKETSLLSIGATAISFTTPALVVLLILGTIHCVREKLLFPLALLLISILPYFTMGIIPMYKYMVTTVLPIVIVSAYGFVSIKRQSFKYVLFAVIVIPWFIGFQIESNTAWGPGFEVRSITNNNINEINFNPDKSTSINDINIVVGSGMAMPTSEGPRPLFGFGKVLLKDWCRFVANNNIERESSVNYAIDNNCNILQDVNHSFMASKLCEIGYYTEDKFNKISQFGVHRTFYRARDSVSIDVFKNKNALFDSQLMNSYLSTSKKNKIVIYSTYTNIMTKLQSKYKNQFKQKGAFWGILTLND</sequence>
<keyword evidence="1" id="KW-0812">Transmembrane</keyword>
<feature type="transmembrane region" description="Helical" evidence="1">
    <location>
        <begin position="301"/>
        <end position="320"/>
    </location>
</feature>
<feature type="transmembrane region" description="Helical" evidence="1">
    <location>
        <begin position="205"/>
        <end position="227"/>
    </location>
</feature>
<feature type="transmembrane region" description="Helical" evidence="1">
    <location>
        <begin position="327"/>
        <end position="345"/>
    </location>
</feature>
<keyword evidence="1" id="KW-0472">Membrane</keyword>
<keyword evidence="1" id="KW-1133">Transmembrane helix</keyword>
<dbReference type="GO" id="GO:0016757">
    <property type="term" value="F:glycosyltransferase activity"/>
    <property type="evidence" value="ECO:0007669"/>
    <property type="project" value="UniProtKB-KW"/>
</dbReference>
<organism evidence="3 4">
    <name type="scientific">Psychroserpens ponticola</name>
    <dbReference type="NCBI Taxonomy" id="2932268"/>
    <lineage>
        <taxon>Bacteria</taxon>
        <taxon>Pseudomonadati</taxon>
        <taxon>Bacteroidota</taxon>
        <taxon>Flavobacteriia</taxon>
        <taxon>Flavobacteriales</taxon>
        <taxon>Flavobacteriaceae</taxon>
        <taxon>Psychroserpens</taxon>
    </lineage>
</organism>
<evidence type="ECO:0000259" key="2">
    <source>
        <dbReference type="Pfam" id="PF13231"/>
    </source>
</evidence>
<feature type="transmembrane region" description="Helical" evidence="1">
    <location>
        <begin position="175"/>
        <end position="196"/>
    </location>
</feature>
<feature type="transmembrane region" description="Helical" evidence="1">
    <location>
        <begin position="278"/>
        <end position="295"/>
    </location>
</feature>
<protein>
    <submittedName>
        <fullName evidence="3">Glycosyltransferase family 39 protein</fullName>
        <ecNumber evidence="3">2.4.-.-</ecNumber>
    </submittedName>
</protein>
<feature type="transmembrane region" description="Helical" evidence="1">
    <location>
        <begin position="132"/>
        <end position="148"/>
    </location>
</feature>
<dbReference type="InterPro" id="IPR038731">
    <property type="entry name" value="RgtA/B/C-like"/>
</dbReference>
<gene>
    <name evidence="3" type="ORF">MUN68_003275</name>
</gene>
<dbReference type="EC" id="2.4.-.-" evidence="3"/>